<feature type="compositionally biased region" description="Basic and acidic residues" evidence="5">
    <location>
        <begin position="527"/>
        <end position="542"/>
    </location>
</feature>
<dbReference type="InterPro" id="IPR011701">
    <property type="entry name" value="MFS"/>
</dbReference>
<dbReference type="AlphaFoldDB" id="W9WS24"/>
<feature type="domain" description="Major facilitator superfamily (MFS) profile" evidence="7">
    <location>
        <begin position="94"/>
        <end position="542"/>
    </location>
</feature>
<dbReference type="EMBL" id="AMGX01000015">
    <property type="protein sequence ID" value="EXJ67810.1"/>
    <property type="molecule type" value="Genomic_DNA"/>
</dbReference>
<evidence type="ECO:0000313" key="8">
    <source>
        <dbReference type="EMBL" id="EXJ67810.1"/>
    </source>
</evidence>
<name>W9WS24_9EURO</name>
<feature type="transmembrane region" description="Helical" evidence="6">
    <location>
        <begin position="391"/>
        <end position="411"/>
    </location>
</feature>
<evidence type="ECO:0000256" key="2">
    <source>
        <dbReference type="ARBA" id="ARBA00022692"/>
    </source>
</evidence>
<evidence type="ECO:0000256" key="1">
    <source>
        <dbReference type="ARBA" id="ARBA00004141"/>
    </source>
</evidence>
<evidence type="ECO:0000256" key="5">
    <source>
        <dbReference type="SAM" id="MobiDB-lite"/>
    </source>
</evidence>
<dbReference type="HOGENOM" id="CLU_008455_8_0_1"/>
<evidence type="ECO:0000256" key="4">
    <source>
        <dbReference type="ARBA" id="ARBA00023136"/>
    </source>
</evidence>
<keyword evidence="9" id="KW-1185">Reference proteome</keyword>
<evidence type="ECO:0000259" key="7">
    <source>
        <dbReference type="PROSITE" id="PS50850"/>
    </source>
</evidence>
<dbReference type="FunFam" id="1.20.1250.20:FF:000354">
    <property type="entry name" value="MFS general substrate transporter"/>
    <property type="match status" value="1"/>
</dbReference>
<dbReference type="PANTHER" id="PTHR23502">
    <property type="entry name" value="MAJOR FACILITATOR SUPERFAMILY"/>
    <property type="match status" value="1"/>
</dbReference>
<evidence type="ECO:0000313" key="9">
    <source>
        <dbReference type="Proteomes" id="UP000019471"/>
    </source>
</evidence>
<dbReference type="OrthoDB" id="3066029at2759"/>
<dbReference type="GO" id="GO:0022857">
    <property type="term" value="F:transmembrane transporter activity"/>
    <property type="evidence" value="ECO:0007669"/>
    <property type="project" value="InterPro"/>
</dbReference>
<feature type="region of interest" description="Disordered" evidence="5">
    <location>
        <begin position="518"/>
        <end position="542"/>
    </location>
</feature>
<dbReference type="GO" id="GO:0005886">
    <property type="term" value="C:plasma membrane"/>
    <property type="evidence" value="ECO:0007669"/>
    <property type="project" value="TreeGrafter"/>
</dbReference>
<accession>W9WS24</accession>
<keyword evidence="3 6" id="KW-1133">Transmembrane helix</keyword>
<protein>
    <recommendedName>
        <fullName evidence="7">Major facilitator superfamily (MFS) profile domain-containing protein</fullName>
    </recommendedName>
</protein>
<keyword evidence="4 6" id="KW-0472">Membrane</keyword>
<organism evidence="8 9">
    <name type="scientific">Cladophialophora psammophila CBS 110553</name>
    <dbReference type="NCBI Taxonomy" id="1182543"/>
    <lineage>
        <taxon>Eukaryota</taxon>
        <taxon>Fungi</taxon>
        <taxon>Dikarya</taxon>
        <taxon>Ascomycota</taxon>
        <taxon>Pezizomycotina</taxon>
        <taxon>Eurotiomycetes</taxon>
        <taxon>Chaetothyriomycetidae</taxon>
        <taxon>Chaetothyriales</taxon>
        <taxon>Herpotrichiellaceae</taxon>
        <taxon>Cladophialophora</taxon>
    </lineage>
</organism>
<proteinExistence type="predicted"/>
<keyword evidence="2 6" id="KW-0812">Transmembrane</keyword>
<feature type="compositionally biased region" description="Basic and acidic residues" evidence="5">
    <location>
        <begin position="1"/>
        <end position="10"/>
    </location>
</feature>
<feature type="transmembrane region" description="Helical" evidence="6">
    <location>
        <begin position="185"/>
        <end position="206"/>
    </location>
</feature>
<dbReference type="InterPro" id="IPR036259">
    <property type="entry name" value="MFS_trans_sf"/>
</dbReference>
<dbReference type="PANTHER" id="PTHR23502:SF64">
    <property type="entry name" value="TRANSPORTER, PUTATIVE (AFU_ORTHOLOGUE AFUA_3G11760)-RELATED"/>
    <property type="match status" value="1"/>
</dbReference>
<feature type="transmembrane region" description="Helical" evidence="6">
    <location>
        <begin position="423"/>
        <end position="445"/>
    </location>
</feature>
<feature type="transmembrane region" description="Helical" evidence="6">
    <location>
        <begin position="301"/>
        <end position="329"/>
    </location>
</feature>
<dbReference type="RefSeq" id="XP_007747926.1">
    <property type="nucleotide sequence ID" value="XM_007749736.1"/>
</dbReference>
<feature type="transmembrane region" description="Helical" evidence="6">
    <location>
        <begin position="494"/>
        <end position="516"/>
    </location>
</feature>
<feature type="transmembrane region" description="Helical" evidence="6">
    <location>
        <begin position="218"/>
        <end position="243"/>
    </location>
</feature>
<feature type="region of interest" description="Disordered" evidence="5">
    <location>
        <begin position="1"/>
        <end position="33"/>
    </location>
</feature>
<dbReference type="Gene3D" id="1.20.1250.20">
    <property type="entry name" value="MFS general substrate transporter like domains"/>
    <property type="match status" value="1"/>
</dbReference>
<reference evidence="8 9" key="1">
    <citation type="submission" date="2013-03" db="EMBL/GenBank/DDBJ databases">
        <title>The Genome Sequence of Cladophialophora psammophila CBS 110553.</title>
        <authorList>
            <consortium name="The Broad Institute Genomics Platform"/>
            <person name="Cuomo C."/>
            <person name="de Hoog S."/>
            <person name="Gorbushina A."/>
            <person name="Walker B."/>
            <person name="Young S.K."/>
            <person name="Zeng Q."/>
            <person name="Gargeya S."/>
            <person name="Fitzgerald M."/>
            <person name="Haas B."/>
            <person name="Abouelleil A."/>
            <person name="Allen A.W."/>
            <person name="Alvarado L."/>
            <person name="Arachchi H.M."/>
            <person name="Berlin A.M."/>
            <person name="Chapman S.B."/>
            <person name="Gainer-Dewar J."/>
            <person name="Goldberg J."/>
            <person name="Griggs A."/>
            <person name="Gujja S."/>
            <person name="Hansen M."/>
            <person name="Howarth C."/>
            <person name="Imamovic A."/>
            <person name="Ireland A."/>
            <person name="Larimer J."/>
            <person name="McCowan C."/>
            <person name="Murphy C."/>
            <person name="Pearson M."/>
            <person name="Poon T.W."/>
            <person name="Priest M."/>
            <person name="Roberts A."/>
            <person name="Saif S."/>
            <person name="Shea T."/>
            <person name="Sisk P."/>
            <person name="Sykes S."/>
            <person name="Wortman J."/>
            <person name="Nusbaum C."/>
            <person name="Birren B."/>
        </authorList>
    </citation>
    <scope>NUCLEOTIDE SEQUENCE [LARGE SCALE GENOMIC DNA]</scope>
    <source>
        <strain evidence="8 9">CBS 110553</strain>
    </source>
</reference>
<dbReference type="PROSITE" id="PS50850">
    <property type="entry name" value="MFS"/>
    <property type="match status" value="1"/>
</dbReference>
<feature type="transmembrane region" description="Helical" evidence="6">
    <location>
        <begin position="128"/>
        <end position="147"/>
    </location>
</feature>
<feature type="transmembrane region" description="Helical" evidence="6">
    <location>
        <begin position="92"/>
        <end position="116"/>
    </location>
</feature>
<feature type="transmembrane region" description="Helical" evidence="6">
    <location>
        <begin position="349"/>
        <end position="370"/>
    </location>
</feature>
<comment type="subcellular location">
    <subcellularLocation>
        <location evidence="1">Membrane</location>
        <topology evidence="1">Multi-pass membrane protein</topology>
    </subcellularLocation>
</comment>
<dbReference type="InterPro" id="IPR020846">
    <property type="entry name" value="MFS_dom"/>
</dbReference>
<dbReference type="eggNOG" id="KOG0255">
    <property type="taxonomic scope" value="Eukaryota"/>
</dbReference>
<dbReference type="SUPFAM" id="SSF103473">
    <property type="entry name" value="MFS general substrate transporter"/>
    <property type="match status" value="1"/>
</dbReference>
<dbReference type="Pfam" id="PF07690">
    <property type="entry name" value="MFS_1"/>
    <property type="match status" value="1"/>
</dbReference>
<feature type="transmembrane region" description="Helical" evidence="6">
    <location>
        <begin position="249"/>
        <end position="268"/>
    </location>
</feature>
<evidence type="ECO:0000256" key="6">
    <source>
        <dbReference type="SAM" id="Phobius"/>
    </source>
</evidence>
<gene>
    <name evidence="8" type="ORF">A1O5_09156</name>
</gene>
<comment type="caution">
    <text evidence="8">The sequence shown here is derived from an EMBL/GenBank/DDBJ whole genome shotgun (WGS) entry which is preliminary data.</text>
</comment>
<dbReference type="Proteomes" id="UP000019471">
    <property type="component" value="Unassembled WGS sequence"/>
</dbReference>
<feature type="transmembrane region" description="Helical" evidence="6">
    <location>
        <begin position="159"/>
        <end position="179"/>
    </location>
</feature>
<sequence length="542" mass="59703">MTGELHHDTVQSDNVSPEIHPISSQSDHPTSLDLERTPTISIRDHRGDDKPDLARIRSTISAHEIQGVPSHDSSFVEINAAQYERFSERRKLVITCVLSLCGFLAPISSTTILSAIPEVAATYNTDGTIINLSNALYLIFMGLSPSLWGPISNIYGRRWVCIITAILFFAFSVGTALAPNLASYFIFRMLTAYQGTSFLIVGNSCLGDIYTPTARATALGWFLSGTLIGPAFGPFIGGIIVTFRSWRDIFWLQSALGGLAAVLVVLLLPETIPEKKIHDLREYSRKERTVRILHWVSPFRIAILLFSYPNLIIAGLASSALVWNMYGLLTPIRYVLNPRFHLTSPIQSGLFYIAPGCGYLLGTFFGGRWADSIVKKWIRKKNRRVAEDRLRSCYGFIGGVVPACMLIYGWSVEKEVGGIPLPVAAMFVQGVAQLFCFPSLNTYCLDVMQSKGRSAEVVAGNYMIRYAFAAAGSAVCLPAIEAIGVGWFSTISAVFLVISAVGVWATTVWGEGWRHAVDDRKKKKRKEKEEAKAREKGGEEGV</sequence>
<evidence type="ECO:0000256" key="3">
    <source>
        <dbReference type="ARBA" id="ARBA00022989"/>
    </source>
</evidence>
<dbReference type="GeneID" id="19193853"/>
<feature type="transmembrane region" description="Helical" evidence="6">
    <location>
        <begin position="466"/>
        <end position="488"/>
    </location>
</feature>